<reference evidence="1 2" key="1">
    <citation type="submission" date="2016-02" db="EMBL/GenBank/DDBJ databases">
        <title>Complete genome sequencing and analysis of ATSB10, Dyella thiooxydans isolated from rhizosphere soil of sunflower (Helianthus annuus L.).</title>
        <authorList>
            <person name="Lee Y."/>
            <person name="Hwangbo K."/>
            <person name="Chung H."/>
            <person name="Yoo J."/>
            <person name="Kim K.Y."/>
            <person name="Sa T.M."/>
            <person name="Um Y."/>
            <person name="Madhaiyan M."/>
        </authorList>
    </citation>
    <scope>NUCLEOTIDE SEQUENCE [LARGE SCALE GENOMIC DNA]</scope>
    <source>
        <strain evidence="1 2">ATSB10</strain>
    </source>
</reference>
<dbReference type="Proteomes" id="UP000077255">
    <property type="component" value="Chromosome"/>
</dbReference>
<name>A0A160N5T4_9GAMM</name>
<dbReference type="AlphaFoldDB" id="A0A160N5T4"/>
<evidence type="ECO:0000313" key="2">
    <source>
        <dbReference type="Proteomes" id="UP000077255"/>
    </source>
</evidence>
<evidence type="ECO:0000313" key="1">
    <source>
        <dbReference type="EMBL" id="AND70982.1"/>
    </source>
</evidence>
<sequence>MSRPRGRVAPDLVCHGSVRRGGSGILRWRQDALARPGHGSCSGRCG</sequence>
<dbReference type="EMBL" id="CP014841">
    <property type="protein sequence ID" value="AND70982.1"/>
    <property type="molecule type" value="Genomic_DNA"/>
</dbReference>
<keyword evidence="2" id="KW-1185">Reference proteome</keyword>
<accession>A0A160N5T4</accession>
<gene>
    <name evidence="1" type="ORF">ATSB10_35280</name>
</gene>
<protein>
    <submittedName>
        <fullName evidence="1">Uncharacterized protein</fullName>
    </submittedName>
</protein>
<organism evidence="1 2">
    <name type="scientific">Dyella thiooxydans</name>
    <dbReference type="NCBI Taxonomy" id="445710"/>
    <lineage>
        <taxon>Bacteria</taxon>
        <taxon>Pseudomonadati</taxon>
        <taxon>Pseudomonadota</taxon>
        <taxon>Gammaproteobacteria</taxon>
        <taxon>Lysobacterales</taxon>
        <taxon>Rhodanobacteraceae</taxon>
        <taxon>Dyella</taxon>
    </lineage>
</organism>
<proteinExistence type="predicted"/>
<dbReference type="KEGG" id="dtx:ATSB10_35280"/>